<dbReference type="PANTHER" id="PTHR12934:SF11">
    <property type="entry name" value="LARGE RIBOSOMAL SUBUNIT PROTEIN UL15M"/>
    <property type="match status" value="1"/>
</dbReference>
<accession>A0A1G2FN47</accession>
<keyword evidence="2 8" id="KW-0689">Ribosomal protein</keyword>
<dbReference type="InterPro" id="IPR005749">
    <property type="entry name" value="Ribosomal_uL15_bac-type"/>
</dbReference>
<dbReference type="PANTHER" id="PTHR12934">
    <property type="entry name" value="50S RIBOSOMAL PROTEIN L15"/>
    <property type="match status" value="1"/>
</dbReference>
<evidence type="ECO:0000313" key="8">
    <source>
        <dbReference type="EMBL" id="OGZ39544.1"/>
    </source>
</evidence>
<comment type="caution">
    <text evidence="8">The sequence shown here is derived from an EMBL/GenBank/DDBJ whole genome shotgun (WGS) entry which is preliminary data.</text>
</comment>
<evidence type="ECO:0000256" key="5">
    <source>
        <dbReference type="RuleBase" id="RU003889"/>
    </source>
</evidence>
<name>A0A1G2FN47_9BACT</name>
<sequence>MQLHQLKSNQSSKIKKRVGRGGKRGTFSGRGVKGQKSRSGRKLRPEWRDALKSMPKKRGYKFKSLQDKPVILNLEDLRKAFNGGEIITSVILCRKGLISKIGGRLPEVKILGQGQIAKKLSFKGIAF</sequence>
<dbReference type="Proteomes" id="UP000177126">
    <property type="component" value="Unassembled WGS sequence"/>
</dbReference>
<evidence type="ECO:0000256" key="3">
    <source>
        <dbReference type="ARBA" id="ARBA00023274"/>
    </source>
</evidence>
<dbReference type="GO" id="GO:0022625">
    <property type="term" value="C:cytosolic large ribosomal subunit"/>
    <property type="evidence" value="ECO:0007669"/>
    <property type="project" value="TreeGrafter"/>
</dbReference>
<feature type="compositionally biased region" description="Basic residues" evidence="6">
    <location>
        <begin position="33"/>
        <end position="42"/>
    </location>
</feature>
<evidence type="ECO:0000256" key="6">
    <source>
        <dbReference type="SAM" id="MobiDB-lite"/>
    </source>
</evidence>
<dbReference type="InterPro" id="IPR036227">
    <property type="entry name" value="Ribosomal_uL15/eL18_sf"/>
</dbReference>
<comment type="similarity">
    <text evidence="1">Belongs to the universal ribosomal protein uL15 family.</text>
</comment>
<evidence type="ECO:0000259" key="7">
    <source>
        <dbReference type="Pfam" id="PF00828"/>
    </source>
</evidence>
<dbReference type="EMBL" id="MHNF01000055">
    <property type="protein sequence ID" value="OGZ39544.1"/>
    <property type="molecule type" value="Genomic_DNA"/>
</dbReference>
<evidence type="ECO:0000256" key="4">
    <source>
        <dbReference type="ARBA" id="ARBA00035497"/>
    </source>
</evidence>
<feature type="compositionally biased region" description="Polar residues" evidence="6">
    <location>
        <begin position="1"/>
        <end position="12"/>
    </location>
</feature>
<reference evidence="8 9" key="1">
    <citation type="journal article" date="2016" name="Nat. Commun.">
        <title>Thousands of microbial genomes shed light on interconnected biogeochemical processes in an aquifer system.</title>
        <authorList>
            <person name="Anantharaman K."/>
            <person name="Brown C.T."/>
            <person name="Hug L.A."/>
            <person name="Sharon I."/>
            <person name="Castelle C.J."/>
            <person name="Probst A.J."/>
            <person name="Thomas B.C."/>
            <person name="Singh A."/>
            <person name="Wilkins M.J."/>
            <person name="Karaoz U."/>
            <person name="Brodie E.L."/>
            <person name="Williams K.H."/>
            <person name="Hubbard S.S."/>
            <person name="Banfield J.F."/>
        </authorList>
    </citation>
    <scope>NUCLEOTIDE SEQUENCE [LARGE SCALE GENOMIC DNA]</scope>
</reference>
<dbReference type="SUPFAM" id="SSF52080">
    <property type="entry name" value="Ribosomal proteins L15p and L18e"/>
    <property type="match status" value="1"/>
</dbReference>
<proteinExistence type="inferred from homology"/>
<gene>
    <name evidence="8" type="ORF">A3B04_00390</name>
</gene>
<organism evidence="8 9">
    <name type="scientific">Candidatus Portnoybacteria bacterium RIFCSPLOWO2_02_FULL_39_11</name>
    <dbReference type="NCBI Taxonomy" id="1802001"/>
    <lineage>
        <taxon>Bacteria</taxon>
        <taxon>Candidatus Portnoyibacteriota</taxon>
    </lineage>
</organism>
<dbReference type="GO" id="GO:0003735">
    <property type="term" value="F:structural constituent of ribosome"/>
    <property type="evidence" value="ECO:0007669"/>
    <property type="project" value="InterPro"/>
</dbReference>
<protein>
    <recommendedName>
        <fullName evidence="4 5">50S ribosomal protein L15</fullName>
    </recommendedName>
</protein>
<keyword evidence="3" id="KW-0687">Ribonucleoprotein</keyword>
<dbReference type="AlphaFoldDB" id="A0A1G2FN47"/>
<dbReference type="Pfam" id="PF00828">
    <property type="entry name" value="Ribosomal_L27A"/>
    <property type="match status" value="1"/>
</dbReference>
<feature type="non-terminal residue" evidence="8">
    <location>
        <position position="127"/>
    </location>
</feature>
<dbReference type="InterPro" id="IPR021131">
    <property type="entry name" value="Ribosomal_uL15/eL18"/>
</dbReference>
<feature type="region of interest" description="Disordered" evidence="6">
    <location>
        <begin position="1"/>
        <end position="46"/>
    </location>
</feature>
<evidence type="ECO:0000256" key="2">
    <source>
        <dbReference type="ARBA" id="ARBA00022980"/>
    </source>
</evidence>
<evidence type="ECO:0000256" key="1">
    <source>
        <dbReference type="ARBA" id="ARBA00007320"/>
    </source>
</evidence>
<dbReference type="GO" id="GO:0006412">
    <property type="term" value="P:translation"/>
    <property type="evidence" value="ECO:0007669"/>
    <property type="project" value="InterPro"/>
</dbReference>
<evidence type="ECO:0000313" key="9">
    <source>
        <dbReference type="Proteomes" id="UP000177126"/>
    </source>
</evidence>
<feature type="domain" description="Large ribosomal subunit protein uL15/eL18" evidence="7">
    <location>
        <begin position="72"/>
        <end position="124"/>
    </location>
</feature>
<dbReference type="Gene3D" id="3.100.10.10">
    <property type="match status" value="1"/>
</dbReference>
<feature type="compositionally biased region" description="Basic residues" evidence="6">
    <location>
        <begin position="13"/>
        <end position="23"/>
    </location>
</feature>